<evidence type="ECO:0000256" key="1">
    <source>
        <dbReference type="ARBA" id="ARBA00022679"/>
    </source>
</evidence>
<dbReference type="SUPFAM" id="SSF55729">
    <property type="entry name" value="Acyl-CoA N-acyltransferases (Nat)"/>
    <property type="match status" value="1"/>
</dbReference>
<dbReference type="PANTHER" id="PTHR43877">
    <property type="entry name" value="AMINOALKYLPHOSPHONATE N-ACETYLTRANSFERASE-RELATED-RELATED"/>
    <property type="match status" value="1"/>
</dbReference>
<feature type="domain" description="N-acetyltransferase" evidence="3">
    <location>
        <begin position="1"/>
        <end position="135"/>
    </location>
</feature>
<dbReference type="EMBL" id="DWXO01000056">
    <property type="protein sequence ID" value="HJB80439.1"/>
    <property type="molecule type" value="Genomic_DNA"/>
</dbReference>
<dbReference type="Pfam" id="PF13508">
    <property type="entry name" value="Acetyltransf_7"/>
    <property type="match status" value="1"/>
</dbReference>
<dbReference type="PROSITE" id="PS51186">
    <property type="entry name" value="GNAT"/>
    <property type="match status" value="1"/>
</dbReference>
<dbReference type="InterPro" id="IPR000182">
    <property type="entry name" value="GNAT_dom"/>
</dbReference>
<sequence length="135" mass="15095">MEQFVIRPADEAAGEAIHAGLRAYNRQFVPDTADLSLVVTDQEGRIIGGCDAFRMGELAMLDVLWVAEDHRDAGLGACILEQLEENAARQGAKRLELNTFGFQAPRFYEKMGYRRFGAVEQGTGSYGHYFYVKEL</sequence>
<dbReference type="GO" id="GO:0016747">
    <property type="term" value="F:acyltransferase activity, transferring groups other than amino-acyl groups"/>
    <property type="evidence" value="ECO:0007669"/>
    <property type="project" value="InterPro"/>
</dbReference>
<name>A0A9D2MM71_9FIRM</name>
<protein>
    <submittedName>
        <fullName evidence="4">GNAT family N-acetyltransferase</fullName>
    </submittedName>
</protein>
<comment type="caution">
    <text evidence="4">The sequence shown here is derived from an EMBL/GenBank/DDBJ whole genome shotgun (WGS) entry which is preliminary data.</text>
</comment>
<dbReference type="AlphaFoldDB" id="A0A9D2MM71"/>
<reference evidence="4" key="1">
    <citation type="journal article" date="2021" name="PeerJ">
        <title>Extensive microbial diversity within the chicken gut microbiome revealed by metagenomics and culture.</title>
        <authorList>
            <person name="Gilroy R."/>
            <person name="Ravi A."/>
            <person name="Getino M."/>
            <person name="Pursley I."/>
            <person name="Horton D.L."/>
            <person name="Alikhan N.F."/>
            <person name="Baker D."/>
            <person name="Gharbi K."/>
            <person name="Hall N."/>
            <person name="Watson M."/>
            <person name="Adriaenssens E.M."/>
            <person name="Foster-Nyarko E."/>
            <person name="Jarju S."/>
            <person name="Secka A."/>
            <person name="Antonio M."/>
            <person name="Oren A."/>
            <person name="Chaudhuri R.R."/>
            <person name="La Ragione R."/>
            <person name="Hildebrand F."/>
            <person name="Pallen M.J."/>
        </authorList>
    </citation>
    <scope>NUCLEOTIDE SEQUENCE</scope>
    <source>
        <strain evidence="4">CHK192-8294</strain>
    </source>
</reference>
<evidence type="ECO:0000313" key="4">
    <source>
        <dbReference type="EMBL" id="HJB80439.1"/>
    </source>
</evidence>
<reference evidence="4" key="2">
    <citation type="submission" date="2021-04" db="EMBL/GenBank/DDBJ databases">
        <authorList>
            <person name="Gilroy R."/>
        </authorList>
    </citation>
    <scope>NUCLEOTIDE SEQUENCE</scope>
    <source>
        <strain evidence="4">CHK192-8294</strain>
    </source>
</reference>
<dbReference type="Gene3D" id="3.40.630.30">
    <property type="match status" value="1"/>
</dbReference>
<evidence type="ECO:0000256" key="2">
    <source>
        <dbReference type="ARBA" id="ARBA00023315"/>
    </source>
</evidence>
<proteinExistence type="predicted"/>
<evidence type="ECO:0000313" key="5">
    <source>
        <dbReference type="Proteomes" id="UP000823921"/>
    </source>
</evidence>
<gene>
    <name evidence="4" type="ORF">H9712_05600</name>
</gene>
<organism evidence="4 5">
    <name type="scientific">Candidatus Flavonifractor intestinigallinarum</name>
    <dbReference type="NCBI Taxonomy" id="2838586"/>
    <lineage>
        <taxon>Bacteria</taxon>
        <taxon>Bacillati</taxon>
        <taxon>Bacillota</taxon>
        <taxon>Clostridia</taxon>
        <taxon>Eubacteriales</taxon>
        <taxon>Oscillospiraceae</taxon>
        <taxon>Flavonifractor</taxon>
    </lineage>
</organism>
<accession>A0A9D2MM71</accession>
<dbReference type="InterPro" id="IPR050832">
    <property type="entry name" value="Bact_Acetyltransf"/>
</dbReference>
<keyword evidence="1" id="KW-0808">Transferase</keyword>
<dbReference type="InterPro" id="IPR016181">
    <property type="entry name" value="Acyl_CoA_acyltransferase"/>
</dbReference>
<keyword evidence="2" id="KW-0012">Acyltransferase</keyword>
<evidence type="ECO:0000259" key="3">
    <source>
        <dbReference type="PROSITE" id="PS51186"/>
    </source>
</evidence>
<dbReference type="CDD" id="cd04301">
    <property type="entry name" value="NAT_SF"/>
    <property type="match status" value="1"/>
</dbReference>
<dbReference type="Proteomes" id="UP000823921">
    <property type="component" value="Unassembled WGS sequence"/>
</dbReference>
<dbReference type="PANTHER" id="PTHR43877:SF2">
    <property type="entry name" value="AMINOALKYLPHOSPHONATE N-ACETYLTRANSFERASE-RELATED"/>
    <property type="match status" value="1"/>
</dbReference>